<dbReference type="SUPFAM" id="SSF48008">
    <property type="entry name" value="GntR ligand-binding domain-like"/>
    <property type="match status" value="1"/>
</dbReference>
<organism evidence="9">
    <name type="scientific">marine sediment metagenome</name>
    <dbReference type="NCBI Taxonomy" id="412755"/>
    <lineage>
        <taxon>unclassified sequences</taxon>
        <taxon>metagenomes</taxon>
        <taxon>ecological metagenomes</taxon>
    </lineage>
</organism>
<dbReference type="PANTHER" id="PTHR43537">
    <property type="entry name" value="TRANSCRIPTIONAL REGULATOR, GNTR FAMILY"/>
    <property type="match status" value="1"/>
</dbReference>
<evidence type="ECO:0000259" key="8">
    <source>
        <dbReference type="PROSITE" id="PS50949"/>
    </source>
</evidence>
<protein>
    <recommendedName>
        <fullName evidence="6">Pyruvate dehydrogenase complex repressor</fullName>
    </recommendedName>
</protein>
<dbReference type="PRINTS" id="PR00035">
    <property type="entry name" value="HTHGNTR"/>
</dbReference>
<dbReference type="InterPro" id="IPR008920">
    <property type="entry name" value="TF_FadR/GntR_C"/>
</dbReference>
<evidence type="ECO:0000256" key="6">
    <source>
        <dbReference type="ARBA" id="ARBA00039592"/>
    </source>
</evidence>
<comment type="function">
    <text evidence="5">Transcriptional repressor for the pyruvate dehydrogenase complex genes aceEF and lpd.</text>
</comment>
<dbReference type="GO" id="GO:0003677">
    <property type="term" value="F:DNA binding"/>
    <property type="evidence" value="ECO:0007669"/>
    <property type="project" value="UniProtKB-KW"/>
</dbReference>
<gene>
    <name evidence="9" type="ORF">LCGC14_0240980</name>
</gene>
<sequence>MATGKRQIDDASAASDRRPGRLLRDGTLPDRVFERILAMIADGAIAVGDKMPSEHELCSALEVSRPVLRQALKQLRADDVIVSRQGSGSYVVRRPERAILDFAPVGSVADIQRTFEFRAAIEGEAAYLAALRRTDPDMLRLKAALRELDRCIEAGELGVDADENFHVAVCEASDNRYFTIARTSMKANILTGMNLTRNLSLTKPRERLELVQKEHYAIFEAIRDKNPAVARNAMRSHVENARKRVFEGNIAAVEPQAQFQTGVRK</sequence>
<dbReference type="SMART" id="SM00895">
    <property type="entry name" value="FCD"/>
    <property type="match status" value="1"/>
</dbReference>
<evidence type="ECO:0000256" key="5">
    <source>
        <dbReference type="ARBA" id="ARBA00037357"/>
    </source>
</evidence>
<reference evidence="9" key="1">
    <citation type="journal article" date="2015" name="Nature">
        <title>Complex archaea that bridge the gap between prokaryotes and eukaryotes.</title>
        <authorList>
            <person name="Spang A."/>
            <person name="Saw J.H."/>
            <person name="Jorgensen S.L."/>
            <person name="Zaremba-Niedzwiedzka K."/>
            <person name="Martijn J."/>
            <person name="Lind A.E."/>
            <person name="van Eijk R."/>
            <person name="Schleper C."/>
            <person name="Guy L."/>
            <person name="Ettema T.J."/>
        </authorList>
    </citation>
    <scope>NUCLEOTIDE SEQUENCE</scope>
</reference>
<dbReference type="InterPro" id="IPR000524">
    <property type="entry name" value="Tscrpt_reg_HTH_GntR"/>
</dbReference>
<proteinExistence type="predicted"/>
<dbReference type="Gene3D" id="1.20.120.530">
    <property type="entry name" value="GntR ligand-binding domain-like"/>
    <property type="match status" value="1"/>
</dbReference>
<keyword evidence="3" id="KW-0238">DNA-binding</keyword>
<dbReference type="InterPro" id="IPR011711">
    <property type="entry name" value="GntR_C"/>
</dbReference>
<dbReference type="SUPFAM" id="SSF46785">
    <property type="entry name" value="Winged helix' DNA-binding domain"/>
    <property type="match status" value="1"/>
</dbReference>
<keyword evidence="2" id="KW-0805">Transcription regulation</keyword>
<name>A0A0F9U7A9_9ZZZZ</name>
<dbReference type="PROSITE" id="PS50949">
    <property type="entry name" value="HTH_GNTR"/>
    <property type="match status" value="1"/>
</dbReference>
<comment type="caution">
    <text evidence="9">The sequence shown here is derived from an EMBL/GenBank/DDBJ whole genome shotgun (WGS) entry which is preliminary data.</text>
</comment>
<dbReference type="Gene3D" id="1.10.10.10">
    <property type="entry name" value="Winged helix-like DNA-binding domain superfamily/Winged helix DNA-binding domain"/>
    <property type="match status" value="1"/>
</dbReference>
<dbReference type="InterPro" id="IPR036390">
    <property type="entry name" value="WH_DNA-bd_sf"/>
</dbReference>
<keyword evidence="1" id="KW-0678">Repressor</keyword>
<evidence type="ECO:0000256" key="3">
    <source>
        <dbReference type="ARBA" id="ARBA00023125"/>
    </source>
</evidence>
<dbReference type="GO" id="GO:0003700">
    <property type="term" value="F:DNA-binding transcription factor activity"/>
    <property type="evidence" value="ECO:0007669"/>
    <property type="project" value="InterPro"/>
</dbReference>
<keyword evidence="4" id="KW-0804">Transcription</keyword>
<dbReference type="EMBL" id="LAZR01000122">
    <property type="protein sequence ID" value="KKN89100.1"/>
    <property type="molecule type" value="Genomic_DNA"/>
</dbReference>
<evidence type="ECO:0000313" key="9">
    <source>
        <dbReference type="EMBL" id="KKN89100.1"/>
    </source>
</evidence>
<evidence type="ECO:0000256" key="7">
    <source>
        <dbReference type="SAM" id="MobiDB-lite"/>
    </source>
</evidence>
<evidence type="ECO:0000256" key="4">
    <source>
        <dbReference type="ARBA" id="ARBA00023163"/>
    </source>
</evidence>
<accession>A0A0F9U7A9</accession>
<feature type="region of interest" description="Disordered" evidence="7">
    <location>
        <begin position="1"/>
        <end position="21"/>
    </location>
</feature>
<dbReference type="InterPro" id="IPR036388">
    <property type="entry name" value="WH-like_DNA-bd_sf"/>
</dbReference>
<dbReference type="PANTHER" id="PTHR43537:SF34">
    <property type="entry name" value="PYRUVATE DEHYDROGENASE COMPLEX REPRESSOR"/>
    <property type="match status" value="1"/>
</dbReference>
<dbReference type="SMART" id="SM00345">
    <property type="entry name" value="HTH_GNTR"/>
    <property type="match status" value="1"/>
</dbReference>
<dbReference type="Pfam" id="PF07729">
    <property type="entry name" value="FCD"/>
    <property type="match status" value="1"/>
</dbReference>
<dbReference type="AlphaFoldDB" id="A0A0F9U7A9"/>
<feature type="domain" description="HTH gntR-type" evidence="8">
    <location>
        <begin position="26"/>
        <end position="94"/>
    </location>
</feature>
<dbReference type="CDD" id="cd07377">
    <property type="entry name" value="WHTH_GntR"/>
    <property type="match status" value="1"/>
</dbReference>
<dbReference type="Pfam" id="PF00392">
    <property type="entry name" value="GntR"/>
    <property type="match status" value="1"/>
</dbReference>
<evidence type="ECO:0000256" key="1">
    <source>
        <dbReference type="ARBA" id="ARBA00022491"/>
    </source>
</evidence>
<evidence type="ECO:0000256" key="2">
    <source>
        <dbReference type="ARBA" id="ARBA00023015"/>
    </source>
</evidence>